<evidence type="ECO:0000313" key="3">
    <source>
        <dbReference type="Proteomes" id="UP001371456"/>
    </source>
</evidence>
<dbReference type="EMBL" id="JBANQN010000007">
    <property type="protein sequence ID" value="KAK6783675.1"/>
    <property type="molecule type" value="Genomic_DNA"/>
</dbReference>
<dbReference type="InterPro" id="IPR032799">
    <property type="entry name" value="TAXi_C"/>
</dbReference>
<evidence type="ECO:0000259" key="1">
    <source>
        <dbReference type="Pfam" id="PF14541"/>
    </source>
</evidence>
<gene>
    <name evidence="2" type="ORF">RDI58_017129</name>
</gene>
<dbReference type="Gene3D" id="2.40.70.10">
    <property type="entry name" value="Acid Proteases"/>
    <property type="match status" value="1"/>
</dbReference>
<proteinExistence type="predicted"/>
<reference evidence="2 3" key="1">
    <citation type="submission" date="2024-02" db="EMBL/GenBank/DDBJ databases">
        <title>de novo genome assembly of Solanum bulbocastanum strain 11H21.</title>
        <authorList>
            <person name="Hosaka A.J."/>
        </authorList>
    </citation>
    <scope>NUCLEOTIDE SEQUENCE [LARGE SCALE GENOMIC DNA]</scope>
    <source>
        <tissue evidence="2">Young leaves</tissue>
    </source>
</reference>
<protein>
    <recommendedName>
        <fullName evidence="1">Xylanase inhibitor C-terminal domain-containing protein</fullName>
    </recommendedName>
</protein>
<dbReference type="SUPFAM" id="SSF50630">
    <property type="entry name" value="Acid proteases"/>
    <property type="match status" value="1"/>
</dbReference>
<accession>A0AAN8TAR8</accession>
<name>A0AAN8TAR8_SOLBU</name>
<dbReference type="Pfam" id="PF14541">
    <property type="entry name" value="TAXi_C"/>
    <property type="match status" value="1"/>
</dbReference>
<dbReference type="Proteomes" id="UP001371456">
    <property type="component" value="Unassembled WGS sequence"/>
</dbReference>
<evidence type="ECO:0000313" key="2">
    <source>
        <dbReference type="EMBL" id="KAK6783675.1"/>
    </source>
</evidence>
<feature type="domain" description="Xylanase inhibitor C-terminal" evidence="1">
    <location>
        <begin position="5"/>
        <end position="85"/>
    </location>
</feature>
<organism evidence="2 3">
    <name type="scientific">Solanum bulbocastanum</name>
    <name type="common">Wild potato</name>
    <dbReference type="NCBI Taxonomy" id="147425"/>
    <lineage>
        <taxon>Eukaryota</taxon>
        <taxon>Viridiplantae</taxon>
        <taxon>Streptophyta</taxon>
        <taxon>Embryophyta</taxon>
        <taxon>Tracheophyta</taxon>
        <taxon>Spermatophyta</taxon>
        <taxon>Magnoliopsida</taxon>
        <taxon>eudicotyledons</taxon>
        <taxon>Gunneridae</taxon>
        <taxon>Pentapetalae</taxon>
        <taxon>asterids</taxon>
        <taxon>lamiids</taxon>
        <taxon>Solanales</taxon>
        <taxon>Solanaceae</taxon>
        <taxon>Solanoideae</taxon>
        <taxon>Solaneae</taxon>
        <taxon>Solanum</taxon>
    </lineage>
</organism>
<dbReference type="AlphaFoldDB" id="A0AAN8TAR8"/>
<comment type="caution">
    <text evidence="2">The sequence shown here is derived from an EMBL/GenBank/DDBJ whole genome shotgun (WGS) entry which is preliminary data.</text>
</comment>
<keyword evidence="3" id="KW-1185">Reference proteome</keyword>
<dbReference type="InterPro" id="IPR021109">
    <property type="entry name" value="Peptidase_aspartic_dom_sf"/>
</dbReference>
<sequence>MAEDPSNTFDTCYKEYPSGGNLYFPVVKLYFGSINSSTMLLLTQERVIVNHRGVYCLAFVGWDYDFSILGMTQLQGVGLTFDSSANPPMPSYTFALYRSYLFEKSKFKDYDSLHENKIARSQARAKHLEMT</sequence>